<dbReference type="Pfam" id="PF12146">
    <property type="entry name" value="Hydrolase_4"/>
    <property type="match status" value="1"/>
</dbReference>
<comment type="caution">
    <text evidence="2">The sequence shown here is derived from an EMBL/GenBank/DDBJ whole genome shotgun (WGS) entry which is preliminary data.</text>
</comment>
<organism evidence="2 3">
    <name type="scientific">Platanthera guangdongensis</name>
    <dbReference type="NCBI Taxonomy" id="2320717"/>
    <lineage>
        <taxon>Eukaryota</taxon>
        <taxon>Viridiplantae</taxon>
        <taxon>Streptophyta</taxon>
        <taxon>Embryophyta</taxon>
        <taxon>Tracheophyta</taxon>
        <taxon>Spermatophyta</taxon>
        <taxon>Magnoliopsida</taxon>
        <taxon>Liliopsida</taxon>
        <taxon>Asparagales</taxon>
        <taxon>Orchidaceae</taxon>
        <taxon>Orchidoideae</taxon>
        <taxon>Orchideae</taxon>
        <taxon>Orchidinae</taxon>
        <taxon>Platanthera</taxon>
    </lineage>
</organism>
<keyword evidence="3" id="KW-1185">Reference proteome</keyword>
<accession>A0ABR2MSS2</accession>
<gene>
    <name evidence="2" type="ORF">KSP40_PGU020694</name>
</gene>
<evidence type="ECO:0000259" key="1">
    <source>
        <dbReference type="Pfam" id="PF12146"/>
    </source>
</evidence>
<evidence type="ECO:0000313" key="3">
    <source>
        <dbReference type="Proteomes" id="UP001412067"/>
    </source>
</evidence>
<dbReference type="SUPFAM" id="SSF53474">
    <property type="entry name" value="alpha/beta-Hydrolases"/>
    <property type="match status" value="1"/>
</dbReference>
<dbReference type="Proteomes" id="UP001412067">
    <property type="component" value="Unassembled WGS sequence"/>
</dbReference>
<evidence type="ECO:0000313" key="2">
    <source>
        <dbReference type="EMBL" id="KAK8967277.1"/>
    </source>
</evidence>
<feature type="domain" description="Serine aminopeptidase S33" evidence="1">
    <location>
        <begin position="210"/>
        <end position="299"/>
    </location>
</feature>
<name>A0ABR2MSS2_9ASPA</name>
<dbReference type="InterPro" id="IPR029058">
    <property type="entry name" value="AB_hydrolase_fold"/>
</dbReference>
<dbReference type="InterPro" id="IPR051044">
    <property type="entry name" value="MAG_DAG_Lipase"/>
</dbReference>
<proteinExistence type="predicted"/>
<dbReference type="Gene3D" id="3.40.50.1820">
    <property type="entry name" value="alpha/beta hydrolase"/>
    <property type="match status" value="1"/>
</dbReference>
<dbReference type="EMBL" id="JBBWWR010000005">
    <property type="protein sequence ID" value="KAK8967277.1"/>
    <property type="molecule type" value="Genomic_DNA"/>
</dbReference>
<sequence>MTVTIDHRGAQQDTKYIMHIRLVATPLSAHATPMDVDPIDTACVDKISPVADVSSLSTYMSSVPTRDTLRGLNSSHELCTHKILGLLQALVVAAFLDKDGNWSRATLLLHFRPTLVEQIVSIPVLAAACTRCNSNSLGIEGVDAVDAVDDRKRSTIWSVDADDRGSRSNAQPVDREGNNASKMLIDDARRLVVRKPRLTFDKGREPLIPNGHGGSDGLHGYVHSLDYAVNDLIAFLDKVLTENPGLPCYCFGHSTGGAIVLKAVMDPKVEACVQGVVLTSPAIHVQPSHPIVALSFSKLFAITAGSTHLMTFCSFLEVFSLQKCRLRSPWA</sequence>
<dbReference type="InterPro" id="IPR022742">
    <property type="entry name" value="Hydrolase_4"/>
</dbReference>
<dbReference type="PANTHER" id="PTHR11614">
    <property type="entry name" value="PHOSPHOLIPASE-RELATED"/>
    <property type="match status" value="1"/>
</dbReference>
<reference evidence="2 3" key="1">
    <citation type="journal article" date="2022" name="Nat. Plants">
        <title>Genomes of leafy and leafless Platanthera orchids illuminate the evolution of mycoheterotrophy.</title>
        <authorList>
            <person name="Li M.H."/>
            <person name="Liu K.W."/>
            <person name="Li Z."/>
            <person name="Lu H.C."/>
            <person name="Ye Q.L."/>
            <person name="Zhang D."/>
            <person name="Wang J.Y."/>
            <person name="Li Y.F."/>
            <person name="Zhong Z.M."/>
            <person name="Liu X."/>
            <person name="Yu X."/>
            <person name="Liu D.K."/>
            <person name="Tu X.D."/>
            <person name="Liu B."/>
            <person name="Hao Y."/>
            <person name="Liao X.Y."/>
            <person name="Jiang Y.T."/>
            <person name="Sun W.H."/>
            <person name="Chen J."/>
            <person name="Chen Y.Q."/>
            <person name="Ai Y."/>
            <person name="Zhai J.W."/>
            <person name="Wu S.S."/>
            <person name="Zhou Z."/>
            <person name="Hsiao Y.Y."/>
            <person name="Wu W.L."/>
            <person name="Chen Y.Y."/>
            <person name="Lin Y.F."/>
            <person name="Hsu J.L."/>
            <person name="Li C.Y."/>
            <person name="Wang Z.W."/>
            <person name="Zhao X."/>
            <person name="Zhong W.Y."/>
            <person name="Ma X.K."/>
            <person name="Ma L."/>
            <person name="Huang J."/>
            <person name="Chen G.Z."/>
            <person name="Huang M.Z."/>
            <person name="Huang L."/>
            <person name="Peng D.H."/>
            <person name="Luo Y.B."/>
            <person name="Zou S.Q."/>
            <person name="Chen S.P."/>
            <person name="Lan S."/>
            <person name="Tsai W.C."/>
            <person name="Van de Peer Y."/>
            <person name="Liu Z.J."/>
        </authorList>
    </citation>
    <scope>NUCLEOTIDE SEQUENCE [LARGE SCALE GENOMIC DNA]</scope>
    <source>
        <strain evidence="2">Lor288</strain>
    </source>
</reference>
<protein>
    <recommendedName>
        <fullName evidence="1">Serine aminopeptidase S33 domain-containing protein</fullName>
    </recommendedName>
</protein>